<keyword evidence="2" id="KW-0472">Membrane</keyword>
<dbReference type="AlphaFoldDB" id="A0A7W3LPY8"/>
<gene>
    <name evidence="3" type="ORF">HNR61_003784</name>
</gene>
<proteinExistence type="predicted"/>
<evidence type="ECO:0000313" key="3">
    <source>
        <dbReference type="EMBL" id="MBA8952144.1"/>
    </source>
</evidence>
<evidence type="ECO:0000256" key="2">
    <source>
        <dbReference type="SAM" id="Phobius"/>
    </source>
</evidence>
<reference evidence="3 4" key="1">
    <citation type="submission" date="2020-08" db="EMBL/GenBank/DDBJ databases">
        <title>Genomic Encyclopedia of Type Strains, Phase IV (KMG-IV): sequencing the most valuable type-strain genomes for metagenomic binning, comparative biology and taxonomic classification.</title>
        <authorList>
            <person name="Goeker M."/>
        </authorList>
    </citation>
    <scope>NUCLEOTIDE SEQUENCE [LARGE SCALE GENOMIC DNA]</scope>
    <source>
        <strain evidence="3 4">DSM 44197</strain>
    </source>
</reference>
<evidence type="ECO:0000313" key="4">
    <source>
        <dbReference type="Proteomes" id="UP000572680"/>
    </source>
</evidence>
<keyword evidence="2" id="KW-0812">Transmembrane</keyword>
<evidence type="ECO:0000256" key="1">
    <source>
        <dbReference type="SAM" id="MobiDB-lite"/>
    </source>
</evidence>
<feature type="region of interest" description="Disordered" evidence="1">
    <location>
        <begin position="65"/>
        <end position="112"/>
    </location>
</feature>
<feature type="region of interest" description="Disordered" evidence="1">
    <location>
        <begin position="1"/>
        <end position="36"/>
    </location>
</feature>
<feature type="compositionally biased region" description="Low complexity" evidence="1">
    <location>
        <begin position="65"/>
        <end position="83"/>
    </location>
</feature>
<accession>A0A7W3LPY8</accession>
<dbReference type="InterPro" id="IPR006311">
    <property type="entry name" value="TAT_signal"/>
</dbReference>
<feature type="transmembrane region" description="Helical" evidence="2">
    <location>
        <begin position="41"/>
        <end position="62"/>
    </location>
</feature>
<organism evidence="3 4">
    <name type="scientific">Actinomadura namibiensis</name>
    <dbReference type="NCBI Taxonomy" id="182080"/>
    <lineage>
        <taxon>Bacteria</taxon>
        <taxon>Bacillati</taxon>
        <taxon>Actinomycetota</taxon>
        <taxon>Actinomycetes</taxon>
        <taxon>Streptosporangiales</taxon>
        <taxon>Thermomonosporaceae</taxon>
        <taxon>Actinomadura</taxon>
    </lineage>
</organism>
<dbReference type="EMBL" id="JACJIA010000004">
    <property type="protein sequence ID" value="MBA8952144.1"/>
    <property type="molecule type" value="Genomic_DNA"/>
</dbReference>
<dbReference type="PROSITE" id="PS51318">
    <property type="entry name" value="TAT"/>
    <property type="match status" value="1"/>
</dbReference>
<keyword evidence="2" id="KW-1133">Transmembrane helix</keyword>
<keyword evidence="4" id="KW-1185">Reference proteome</keyword>
<protein>
    <submittedName>
        <fullName evidence="3">Uncharacterized protein</fullName>
    </submittedName>
</protein>
<dbReference type="Proteomes" id="UP000572680">
    <property type="component" value="Unassembled WGS sequence"/>
</dbReference>
<name>A0A7W3LPY8_ACTNM</name>
<dbReference type="RefSeq" id="WP_182844412.1">
    <property type="nucleotide sequence ID" value="NZ_BAAALP010000046.1"/>
</dbReference>
<comment type="caution">
    <text evidence="3">The sequence shown here is derived from an EMBL/GenBank/DDBJ whole genome shotgun (WGS) entry which is preliminary data.</text>
</comment>
<sequence length="205" mass="21185">MTSAPPKHARGRHAKPSSGITARWNRWVKNASPGEAGRRRLVAAGAGTGAVALLAVAAAAALSATGADPGTNAGRAGAVAVARDTPRGAATPAPPQPAELAGDPDDVSDALPYLQRKDPDKKVTRHVKKISRSGDSIVRVYTDLEEDDENSGPAVSLCEWTTQFLADGGETSPRVFVHATSEGNGSVVVANKQSDKDDCEVGETR</sequence>